<evidence type="ECO:0000256" key="9">
    <source>
        <dbReference type="ARBA" id="ARBA00022792"/>
    </source>
</evidence>
<evidence type="ECO:0000256" key="16">
    <source>
        <dbReference type="ARBA" id="ARBA00061233"/>
    </source>
</evidence>
<evidence type="ECO:0000256" key="17">
    <source>
        <dbReference type="PIRSR" id="PIRSR038885-1"/>
    </source>
</evidence>
<comment type="function">
    <text evidence="1 19">Component of the ubiquinol-cytochrome c reductase complex (complex III or cytochrome b-c1 complex) that is part of the mitochondrial respiratory chain. The b-c1 complex mediates electron transfer from ubiquinol to cytochrome c. Contributes to the generation of a proton gradient across the mitochondrial membrane that is then used for ATP synthesis.</text>
</comment>
<keyword evidence="13" id="KW-0830">Ubiquinone</keyword>
<dbReference type="Pfam" id="PF00032">
    <property type="entry name" value="Cytochrom_B_C"/>
    <property type="match status" value="1"/>
</dbReference>
<dbReference type="GO" id="GO:0046872">
    <property type="term" value="F:metal ion binding"/>
    <property type="evidence" value="ECO:0007669"/>
    <property type="project" value="UniProtKB-UniRule"/>
</dbReference>
<evidence type="ECO:0000256" key="19">
    <source>
        <dbReference type="RuleBase" id="RU362117"/>
    </source>
</evidence>
<dbReference type="PROSITE" id="PS51003">
    <property type="entry name" value="CYTB_CTER"/>
    <property type="match status" value="1"/>
</dbReference>
<name>D3TIW2_9PASS</name>
<sequence>MAPNLRKNHQVLKIINNALIDLPTPPNISTWWNFGSLLGVCLVTQIVTGLLLAMHYTADTNLAFSSVAHMCRDVQFGWLIRNLHANGASFFFICIYLHIGRGIYYGSYLNKETWNIGVILLLTLMATAFVGYVLPWGQMSFWGATVITNLFSAIPYIGQTLVEWAWGGFSVDNPTLTRFFALHFLLPFVIVGLTLVHLTFLHETGSNNPTGIPSDCDKIPFHPYYTIKDILGFVLMLSLLVSLALFSPNLLGDPENFTPANPLVTPPHIKPEWYFLFAYAILRSIPNKLGGVLALAASILVLFLMPLLHTSKLRSMTFRPLSQILFWALVTNVLVLTWVGSQPVEHPFIIIGQLASFTYFLIILVLFPLAAALENKLLKL</sequence>
<feature type="binding site" description="axial binding residue" evidence="18">
    <location>
        <position position="84"/>
    </location>
    <ligand>
        <name>heme b</name>
        <dbReference type="ChEBI" id="CHEBI:60344"/>
        <label>b562</label>
    </ligand>
    <ligandPart>
        <name>Fe</name>
        <dbReference type="ChEBI" id="CHEBI:18248"/>
    </ligandPart>
</feature>
<dbReference type="InterPro" id="IPR048259">
    <property type="entry name" value="Cytochrome_b_N_euk/bac"/>
</dbReference>
<keyword evidence="15 19" id="KW-0472">Membrane</keyword>
<feature type="binding site" evidence="17">
    <location>
        <position position="202"/>
    </location>
    <ligand>
        <name>a ubiquinone</name>
        <dbReference type="ChEBI" id="CHEBI:16389"/>
    </ligand>
</feature>
<feature type="transmembrane region" description="Helical" evidence="19">
    <location>
        <begin position="78"/>
        <end position="99"/>
    </location>
</feature>
<keyword evidence="9" id="KW-0999">Mitochondrion inner membrane</keyword>
<feature type="transmembrane region" description="Helical" evidence="19">
    <location>
        <begin position="289"/>
        <end position="308"/>
    </location>
</feature>
<keyword evidence="12 18" id="KW-0408">Iron</keyword>
<comment type="subcellular location">
    <subcellularLocation>
        <location evidence="2">Mitochondrion inner membrane</location>
        <topology evidence="2">Multi-pass membrane protein</topology>
    </subcellularLocation>
</comment>
<evidence type="ECO:0000256" key="10">
    <source>
        <dbReference type="ARBA" id="ARBA00022982"/>
    </source>
</evidence>
<dbReference type="InterPro" id="IPR005798">
    <property type="entry name" value="Cyt_b/b6_C"/>
</dbReference>
<feature type="transmembrane region" description="Helical" evidence="19">
    <location>
        <begin position="320"/>
        <end position="341"/>
    </location>
</feature>
<evidence type="ECO:0000256" key="18">
    <source>
        <dbReference type="PIRSR" id="PIRSR038885-2"/>
    </source>
</evidence>
<proteinExistence type="inferred from homology"/>
<comment type="cofactor">
    <cofactor evidence="19">
        <name>heme b</name>
        <dbReference type="ChEBI" id="CHEBI:60344"/>
    </cofactor>
    <text evidence="19">Binds 2 heme groups non-covalently.</text>
</comment>
<feature type="transmembrane region" description="Helical" evidence="19">
    <location>
        <begin position="179"/>
        <end position="201"/>
    </location>
</feature>
<keyword evidence="10 19" id="KW-0249">Electron transport</keyword>
<feature type="transmembrane region" description="Helical" evidence="19">
    <location>
        <begin position="347"/>
        <end position="373"/>
    </location>
</feature>
<evidence type="ECO:0000256" key="7">
    <source>
        <dbReference type="ARBA" id="ARBA00022692"/>
    </source>
</evidence>
<evidence type="ECO:0000256" key="12">
    <source>
        <dbReference type="ARBA" id="ARBA00023004"/>
    </source>
</evidence>
<dbReference type="PROSITE" id="PS51002">
    <property type="entry name" value="CYTB_NTER"/>
    <property type="match status" value="1"/>
</dbReference>
<evidence type="ECO:0000256" key="3">
    <source>
        <dbReference type="ARBA" id="ARBA00013531"/>
    </source>
</evidence>
<keyword evidence="4 19" id="KW-0813">Transport</keyword>
<keyword evidence="5 18" id="KW-0349">Heme</keyword>
<evidence type="ECO:0000259" key="21">
    <source>
        <dbReference type="PROSITE" id="PS51003"/>
    </source>
</evidence>
<keyword evidence="14 19" id="KW-0496">Mitochondrion</keyword>
<feature type="binding site" description="axial binding residue" evidence="18">
    <location>
        <position position="98"/>
    </location>
    <ligand>
        <name>heme b</name>
        <dbReference type="ChEBI" id="CHEBI:60344"/>
        <label>b566</label>
    </ligand>
    <ligandPart>
        <name>Fe</name>
        <dbReference type="ChEBI" id="CHEBI:18248"/>
    </ligandPart>
</feature>
<dbReference type="PIRSF" id="PIRSF038885">
    <property type="entry name" value="COB"/>
    <property type="match status" value="1"/>
</dbReference>
<evidence type="ECO:0000256" key="15">
    <source>
        <dbReference type="ARBA" id="ARBA00023136"/>
    </source>
</evidence>
<feature type="binding site" description="axial binding residue" evidence="18">
    <location>
        <position position="183"/>
    </location>
    <ligand>
        <name>heme b</name>
        <dbReference type="ChEBI" id="CHEBI:60344"/>
        <label>b562</label>
    </ligand>
    <ligandPart>
        <name>Fe</name>
        <dbReference type="ChEBI" id="CHEBI:18248"/>
    </ligandPart>
</feature>
<reference evidence="22" key="2">
    <citation type="journal article" date="2010" name="J. Biogeogr.">
        <title>Are the Northern Andes a species pump for Neotropical birds? Phylogenetics and biogeography of a clade of Neotropical tanagers (Aves: Thraupini).</title>
        <authorList>
            <person name="Sedano R.E."/>
            <person name="Burns K.J."/>
        </authorList>
    </citation>
    <scope>NUCLEOTIDE SEQUENCE</scope>
</reference>
<accession>D3TIW2</accession>
<evidence type="ECO:0000256" key="8">
    <source>
        <dbReference type="ARBA" id="ARBA00022723"/>
    </source>
</evidence>
<feature type="transmembrane region" description="Helical" evidence="19">
    <location>
        <begin position="31"/>
        <end position="57"/>
    </location>
</feature>
<dbReference type="GO" id="GO:0006122">
    <property type="term" value="P:mitochondrial electron transport, ubiquinol to cytochrome c"/>
    <property type="evidence" value="ECO:0007669"/>
    <property type="project" value="TreeGrafter"/>
</dbReference>
<evidence type="ECO:0000256" key="5">
    <source>
        <dbReference type="ARBA" id="ARBA00022617"/>
    </source>
</evidence>
<evidence type="ECO:0000259" key="20">
    <source>
        <dbReference type="PROSITE" id="PS51002"/>
    </source>
</evidence>
<feature type="transmembrane region" description="Helical" evidence="19">
    <location>
        <begin position="141"/>
        <end position="159"/>
    </location>
</feature>
<evidence type="ECO:0000256" key="4">
    <source>
        <dbReference type="ARBA" id="ARBA00022448"/>
    </source>
</evidence>
<comment type="similarity">
    <text evidence="16 19">Belongs to the cytochrome b family.</text>
</comment>
<feature type="domain" description="Cytochrome b/b6 N-terminal region profile" evidence="20">
    <location>
        <begin position="1"/>
        <end position="210"/>
    </location>
</feature>
<dbReference type="GO" id="GO:0005743">
    <property type="term" value="C:mitochondrial inner membrane"/>
    <property type="evidence" value="ECO:0007669"/>
    <property type="project" value="UniProtKB-SubCell"/>
</dbReference>
<evidence type="ECO:0000256" key="13">
    <source>
        <dbReference type="ARBA" id="ARBA00023075"/>
    </source>
</evidence>
<dbReference type="GO" id="GO:0008121">
    <property type="term" value="F:quinol-cytochrome-c reductase activity"/>
    <property type="evidence" value="ECO:0007669"/>
    <property type="project" value="InterPro"/>
</dbReference>
<dbReference type="InterPro" id="IPR036150">
    <property type="entry name" value="Cyt_b/b6_C_sf"/>
</dbReference>
<dbReference type="CDD" id="cd00290">
    <property type="entry name" value="cytochrome_b_C"/>
    <property type="match status" value="1"/>
</dbReference>
<evidence type="ECO:0000256" key="6">
    <source>
        <dbReference type="ARBA" id="ARBA00022660"/>
    </source>
</evidence>
<evidence type="ECO:0000313" key="22">
    <source>
        <dbReference type="EMBL" id="ACF75208.1"/>
    </source>
</evidence>
<evidence type="ECO:0000256" key="1">
    <source>
        <dbReference type="ARBA" id="ARBA00002566"/>
    </source>
</evidence>
<geneLocation type="mitochondrion" evidence="22"/>
<dbReference type="CDD" id="cd00284">
    <property type="entry name" value="Cytochrome_b_N"/>
    <property type="match status" value="1"/>
</dbReference>
<evidence type="ECO:0000256" key="2">
    <source>
        <dbReference type="ARBA" id="ARBA00004448"/>
    </source>
</evidence>
<dbReference type="GO" id="GO:0045275">
    <property type="term" value="C:respiratory chain complex III"/>
    <property type="evidence" value="ECO:0007669"/>
    <property type="project" value="InterPro"/>
</dbReference>
<dbReference type="Gene3D" id="1.20.810.10">
    <property type="entry name" value="Cytochrome Bc1 Complex, Chain C"/>
    <property type="match status" value="1"/>
</dbReference>
<dbReference type="FunFam" id="1.20.810.10:FF:000002">
    <property type="entry name" value="Cytochrome b"/>
    <property type="match status" value="1"/>
</dbReference>
<evidence type="ECO:0000256" key="11">
    <source>
        <dbReference type="ARBA" id="ARBA00022989"/>
    </source>
</evidence>
<reference evidence="22" key="1">
    <citation type="submission" date="2008-04" db="EMBL/GenBank/DDBJ databases">
        <authorList>
            <person name="Sedano R."/>
            <person name="Burns K.J."/>
        </authorList>
    </citation>
    <scope>NUCLEOTIDE SEQUENCE</scope>
</reference>
<comment type="cofactor">
    <cofactor evidence="18">
        <name>heme</name>
        <dbReference type="ChEBI" id="CHEBI:30413"/>
    </cofactor>
    <text evidence="18">Binds 2 heme groups non-covalently.</text>
</comment>
<dbReference type="GO" id="GO:0016491">
    <property type="term" value="F:oxidoreductase activity"/>
    <property type="evidence" value="ECO:0007669"/>
    <property type="project" value="UniProtKB-UniRule"/>
</dbReference>
<dbReference type="PANTHER" id="PTHR19271:SF16">
    <property type="entry name" value="CYTOCHROME B"/>
    <property type="match status" value="1"/>
</dbReference>
<dbReference type="InterPro" id="IPR030689">
    <property type="entry name" value="Cytochrome_b"/>
</dbReference>
<dbReference type="InterPro" id="IPR027387">
    <property type="entry name" value="Cytb/b6-like_sf"/>
</dbReference>
<feature type="transmembrane region" description="Helical" evidence="19">
    <location>
        <begin position="114"/>
        <end position="134"/>
    </location>
</feature>
<gene>
    <name evidence="22" type="primary">cytb</name>
</gene>
<dbReference type="InterPro" id="IPR048260">
    <property type="entry name" value="Cytochrome_b_C_euk/bac"/>
</dbReference>
<feature type="binding site" description="axial binding residue" evidence="18">
    <location>
        <position position="197"/>
    </location>
    <ligand>
        <name>heme b</name>
        <dbReference type="ChEBI" id="CHEBI:60344"/>
        <label>b566</label>
    </ligand>
    <ligandPart>
        <name>Fe</name>
        <dbReference type="ChEBI" id="CHEBI:18248"/>
    </ligandPart>
</feature>
<keyword evidence="7 19" id="KW-0812">Transmembrane</keyword>
<dbReference type="SUPFAM" id="SSF81342">
    <property type="entry name" value="Transmembrane di-heme cytochromes"/>
    <property type="match status" value="1"/>
</dbReference>
<evidence type="ECO:0000256" key="14">
    <source>
        <dbReference type="ARBA" id="ARBA00023128"/>
    </source>
</evidence>
<dbReference type="PANTHER" id="PTHR19271">
    <property type="entry name" value="CYTOCHROME B"/>
    <property type="match status" value="1"/>
</dbReference>
<dbReference type="InterPro" id="IPR016174">
    <property type="entry name" value="Di-haem_cyt_TM"/>
</dbReference>
<organism evidence="22">
    <name type="scientific">Iridosornis reinhardti</name>
    <dbReference type="NCBI Taxonomy" id="548509"/>
    <lineage>
        <taxon>Eukaryota</taxon>
        <taxon>Metazoa</taxon>
        <taxon>Chordata</taxon>
        <taxon>Craniata</taxon>
        <taxon>Vertebrata</taxon>
        <taxon>Euteleostomi</taxon>
        <taxon>Archelosauria</taxon>
        <taxon>Archosauria</taxon>
        <taxon>Dinosauria</taxon>
        <taxon>Saurischia</taxon>
        <taxon>Theropoda</taxon>
        <taxon>Coelurosauria</taxon>
        <taxon>Aves</taxon>
        <taxon>Neognathae</taxon>
        <taxon>Neoaves</taxon>
        <taxon>Telluraves</taxon>
        <taxon>Australaves</taxon>
        <taxon>Passeriformes</taxon>
        <taxon>Thraupidae</taxon>
        <taxon>Thraupinae</taxon>
        <taxon>Iridosornis</taxon>
    </lineage>
</organism>
<keyword evidence="8 18" id="KW-0479">Metal-binding</keyword>
<dbReference type="AlphaFoldDB" id="D3TIW2"/>
<protein>
    <recommendedName>
        <fullName evidence="3 19">Cytochrome b</fullName>
    </recommendedName>
</protein>
<dbReference type="Pfam" id="PF00033">
    <property type="entry name" value="Cytochrome_B"/>
    <property type="match status" value="1"/>
</dbReference>
<dbReference type="SUPFAM" id="SSF81648">
    <property type="entry name" value="a domain/subunit of cytochrome bc1 complex (Ubiquinol-cytochrome c reductase)"/>
    <property type="match status" value="1"/>
</dbReference>
<dbReference type="EMBL" id="EU647985">
    <property type="protein sequence ID" value="ACF75208.1"/>
    <property type="molecule type" value="Genomic_DNA"/>
</dbReference>
<dbReference type="InterPro" id="IPR005797">
    <property type="entry name" value="Cyt_b/b6_N"/>
</dbReference>
<keyword evidence="6 19" id="KW-0679">Respiratory chain</keyword>
<feature type="domain" description="Cytochrome b/b6 C-terminal region profile" evidence="21">
    <location>
        <begin position="211"/>
        <end position="380"/>
    </location>
</feature>
<keyword evidence="11 19" id="KW-1133">Transmembrane helix</keyword>
<feature type="transmembrane region" description="Helical" evidence="19">
    <location>
        <begin position="230"/>
        <end position="251"/>
    </location>
</feature>